<dbReference type="Pfam" id="PF01740">
    <property type="entry name" value="STAS"/>
    <property type="match status" value="1"/>
</dbReference>
<dbReference type="PROSITE" id="PS50801">
    <property type="entry name" value="STAS"/>
    <property type="match status" value="1"/>
</dbReference>
<evidence type="ECO:0000259" key="4">
    <source>
        <dbReference type="PROSITE" id="PS50113"/>
    </source>
</evidence>
<gene>
    <name evidence="6" type="ORF">POL67_12470</name>
</gene>
<feature type="domain" description="PAS" evidence="3">
    <location>
        <begin position="29"/>
        <end position="99"/>
    </location>
</feature>
<dbReference type="SUPFAM" id="SSF55785">
    <property type="entry name" value="PYP-like sensor domain (PAS domain)"/>
    <property type="match status" value="1"/>
</dbReference>
<dbReference type="RefSeq" id="WP_271917504.1">
    <property type="nucleotide sequence ID" value="NZ_JAQNDO010000001.1"/>
</dbReference>
<dbReference type="InterPro" id="IPR013656">
    <property type="entry name" value="PAS_4"/>
</dbReference>
<sequence length="303" mass="33816">MNQDTDSLAAQVAELQRRNAELQRELRLKTQMYATLVEDQRELICRFNLDSTLSFVNDAYCRFFGKTREELVGHHFTPLIPEEDRVLIADVLARLGPKEPVIELEHRVLTPGGEVRWLNWIDRAILDEAGNIAALQAVGIDVTDRRRAEEHAERNEVLRAELIHAQEQALRELSAPLIPIADDVLAMPLVGRIDEKRAQLVLETLLEGVVRMAAETVLLDVTGITTVDTQVAEALVRTAHAVKLLGAKAVLTGIQPHVAQTLITMGIEVHGVISVRSLKDGIAWAMQERGKNRKPARSQPRRG</sequence>
<feature type="domain" description="STAS" evidence="5">
    <location>
        <begin position="174"/>
        <end position="289"/>
    </location>
</feature>
<evidence type="ECO:0000259" key="3">
    <source>
        <dbReference type="PROSITE" id="PS50112"/>
    </source>
</evidence>
<proteinExistence type="predicted"/>
<dbReference type="PANTHER" id="PTHR33745">
    <property type="entry name" value="RSBT ANTAGONIST PROTEIN RSBS-RELATED"/>
    <property type="match status" value="1"/>
</dbReference>
<dbReference type="PROSITE" id="PS50113">
    <property type="entry name" value="PAC"/>
    <property type="match status" value="1"/>
</dbReference>
<dbReference type="InterPro" id="IPR051932">
    <property type="entry name" value="Bact_StressResp_Reg"/>
</dbReference>
<dbReference type="Pfam" id="PF08448">
    <property type="entry name" value="PAS_4"/>
    <property type="match status" value="1"/>
</dbReference>
<dbReference type="EMBL" id="JAQNDO010000001">
    <property type="protein sequence ID" value="MDC0742167.1"/>
    <property type="molecule type" value="Genomic_DNA"/>
</dbReference>
<dbReference type="InterPro" id="IPR000700">
    <property type="entry name" value="PAS-assoc_C"/>
</dbReference>
<evidence type="ECO:0000313" key="7">
    <source>
        <dbReference type="Proteomes" id="UP001221411"/>
    </source>
</evidence>
<dbReference type="CDD" id="cd07041">
    <property type="entry name" value="STAS_RsbR_RsbS_like"/>
    <property type="match status" value="1"/>
</dbReference>
<dbReference type="PANTHER" id="PTHR33745:SF3">
    <property type="entry name" value="RSBT CO-ANTAGONIST PROTEIN RSBRC"/>
    <property type="match status" value="1"/>
</dbReference>
<dbReference type="CDD" id="cd00130">
    <property type="entry name" value="PAS"/>
    <property type="match status" value="1"/>
</dbReference>
<evidence type="ECO:0000259" key="5">
    <source>
        <dbReference type="PROSITE" id="PS50801"/>
    </source>
</evidence>
<keyword evidence="7" id="KW-1185">Reference proteome</keyword>
<organism evidence="6 7">
    <name type="scientific">Polyangium mundeleinium</name>
    <dbReference type="NCBI Taxonomy" id="2995306"/>
    <lineage>
        <taxon>Bacteria</taxon>
        <taxon>Pseudomonadati</taxon>
        <taxon>Myxococcota</taxon>
        <taxon>Polyangia</taxon>
        <taxon>Polyangiales</taxon>
        <taxon>Polyangiaceae</taxon>
        <taxon>Polyangium</taxon>
    </lineage>
</organism>
<dbReference type="Proteomes" id="UP001221411">
    <property type="component" value="Unassembled WGS sequence"/>
</dbReference>
<dbReference type="Gene3D" id="3.30.750.24">
    <property type="entry name" value="STAS domain"/>
    <property type="match status" value="1"/>
</dbReference>
<accession>A0ABT5EML8</accession>
<dbReference type="SMART" id="SM00091">
    <property type="entry name" value="PAS"/>
    <property type="match status" value="1"/>
</dbReference>
<protein>
    <submittedName>
        <fullName evidence="6">PAS domain S-box protein</fullName>
    </submittedName>
</protein>
<dbReference type="InterPro" id="IPR036513">
    <property type="entry name" value="STAS_dom_sf"/>
</dbReference>
<dbReference type="SMART" id="SM00086">
    <property type="entry name" value="PAC"/>
    <property type="match status" value="1"/>
</dbReference>
<feature type="domain" description="PAC" evidence="4">
    <location>
        <begin position="102"/>
        <end position="154"/>
    </location>
</feature>
<name>A0ABT5EML8_9BACT</name>
<dbReference type="NCBIfam" id="TIGR00229">
    <property type="entry name" value="sensory_box"/>
    <property type="match status" value="1"/>
</dbReference>
<dbReference type="SUPFAM" id="SSF52091">
    <property type="entry name" value="SpoIIaa-like"/>
    <property type="match status" value="1"/>
</dbReference>
<dbReference type="PROSITE" id="PS50112">
    <property type="entry name" value="PAS"/>
    <property type="match status" value="1"/>
</dbReference>
<keyword evidence="2" id="KW-0175">Coiled coil</keyword>
<dbReference type="InterPro" id="IPR035965">
    <property type="entry name" value="PAS-like_dom_sf"/>
</dbReference>
<dbReference type="InterPro" id="IPR001610">
    <property type="entry name" value="PAC"/>
</dbReference>
<keyword evidence="1" id="KW-0597">Phosphoprotein</keyword>
<dbReference type="InterPro" id="IPR002645">
    <property type="entry name" value="STAS_dom"/>
</dbReference>
<dbReference type="InterPro" id="IPR000014">
    <property type="entry name" value="PAS"/>
</dbReference>
<reference evidence="6 7" key="1">
    <citation type="submission" date="2022-11" db="EMBL/GenBank/DDBJ databases">
        <title>Minimal conservation of predation-associated metabolite biosynthetic gene clusters underscores biosynthetic potential of Myxococcota including descriptions for ten novel species: Archangium lansinium sp. nov., Myxococcus landrumus sp. nov., Nannocystis bai.</title>
        <authorList>
            <person name="Ahearne A."/>
            <person name="Stevens C."/>
            <person name="Dowd S."/>
        </authorList>
    </citation>
    <scope>NUCLEOTIDE SEQUENCE [LARGE SCALE GENOMIC DNA]</scope>
    <source>
        <strain evidence="6 7">RJM3</strain>
    </source>
</reference>
<evidence type="ECO:0000256" key="2">
    <source>
        <dbReference type="SAM" id="Coils"/>
    </source>
</evidence>
<evidence type="ECO:0000313" key="6">
    <source>
        <dbReference type="EMBL" id="MDC0742167.1"/>
    </source>
</evidence>
<dbReference type="Gene3D" id="3.30.450.20">
    <property type="entry name" value="PAS domain"/>
    <property type="match status" value="1"/>
</dbReference>
<evidence type="ECO:0000256" key="1">
    <source>
        <dbReference type="ARBA" id="ARBA00022553"/>
    </source>
</evidence>
<feature type="coiled-coil region" evidence="2">
    <location>
        <begin position="5"/>
        <end position="32"/>
    </location>
</feature>
<comment type="caution">
    <text evidence="6">The sequence shown here is derived from an EMBL/GenBank/DDBJ whole genome shotgun (WGS) entry which is preliminary data.</text>
</comment>